<dbReference type="GO" id="GO:0009229">
    <property type="term" value="P:thiamine diphosphate biosynthetic process"/>
    <property type="evidence" value="ECO:0007669"/>
    <property type="project" value="UniProtKB-UniRule"/>
</dbReference>
<dbReference type="Proteomes" id="UP000037749">
    <property type="component" value="Unassembled WGS sequence"/>
</dbReference>
<dbReference type="InterPro" id="IPR029056">
    <property type="entry name" value="Ribokinase-like"/>
</dbReference>
<evidence type="ECO:0000256" key="11">
    <source>
        <dbReference type="HAMAP-Rule" id="MF_00228"/>
    </source>
</evidence>
<dbReference type="Gene3D" id="3.40.1190.20">
    <property type="match status" value="1"/>
</dbReference>
<protein>
    <recommendedName>
        <fullName evidence="11">Hydroxyethylthiazole kinase</fullName>
        <ecNumber evidence="11">2.7.1.50</ecNumber>
    </recommendedName>
    <alternativeName>
        <fullName evidence="11">4-methyl-5-beta-hydroxyethylthiazole kinase</fullName>
        <shortName evidence="11">TH kinase</shortName>
        <shortName evidence="11">Thz kinase</shortName>
    </alternativeName>
</protein>
<evidence type="ECO:0000313" key="13">
    <source>
        <dbReference type="Proteomes" id="UP000037749"/>
    </source>
</evidence>
<evidence type="ECO:0000256" key="4">
    <source>
        <dbReference type="ARBA" id="ARBA00022679"/>
    </source>
</evidence>
<keyword evidence="7 11" id="KW-0418">Kinase</keyword>
<evidence type="ECO:0000256" key="1">
    <source>
        <dbReference type="ARBA" id="ARBA00001771"/>
    </source>
</evidence>
<accession>A0A0N0UVY1</accession>
<feature type="binding site" evidence="11">
    <location>
        <position position="188"/>
    </location>
    <ligand>
        <name>substrate</name>
    </ligand>
</feature>
<keyword evidence="6 11" id="KW-0547">Nucleotide-binding</keyword>
<keyword evidence="5 11" id="KW-0479">Metal-binding</keyword>
<dbReference type="GO" id="GO:0004417">
    <property type="term" value="F:hydroxyethylthiazole kinase activity"/>
    <property type="evidence" value="ECO:0007669"/>
    <property type="project" value="UniProtKB-UniRule"/>
</dbReference>
<comment type="pathway">
    <text evidence="3 11">Cofactor biosynthesis; thiamine diphosphate biosynthesis; 4-methyl-5-(2-phosphoethyl)-thiazole from 5-(2-hydroxyethyl)-4-methylthiazole: step 1/1.</text>
</comment>
<gene>
    <name evidence="11" type="primary">thiM</name>
    <name evidence="12" type="ORF">RZ72_04730</name>
</gene>
<comment type="caution">
    <text evidence="12">The sequence shown here is derived from an EMBL/GenBank/DDBJ whole genome shotgun (WGS) entry which is preliminary data.</text>
</comment>
<reference evidence="12 13" key="1">
    <citation type="journal article" date="2015" name="Genome Biol. Evol.">
        <title>Functionally Structured Genomes in Lactobacillus kunkeei Colonizing the Honey Crop and Food Products of Honeybees and Stingless Bees.</title>
        <authorList>
            <person name="Tamarit D."/>
            <person name="Ellegaard K.M."/>
            <person name="Wikander J."/>
            <person name="Olofsson T."/>
            <person name="Vasquez A."/>
            <person name="Andersson S.G."/>
        </authorList>
    </citation>
    <scope>NUCLEOTIDE SEQUENCE [LARGE SCALE GENOMIC DNA]</scope>
    <source>
        <strain evidence="12 13">LAla</strain>
    </source>
</reference>
<dbReference type="AlphaFoldDB" id="A0A0N0UVY1"/>
<organism evidence="12 13">
    <name type="scientific">Apilactobacillus kunkeei</name>
    <dbReference type="NCBI Taxonomy" id="148814"/>
    <lineage>
        <taxon>Bacteria</taxon>
        <taxon>Bacillati</taxon>
        <taxon>Bacillota</taxon>
        <taxon>Bacilli</taxon>
        <taxon>Lactobacillales</taxon>
        <taxon>Lactobacillaceae</taxon>
        <taxon>Apilactobacillus</taxon>
    </lineage>
</organism>
<feature type="binding site" evidence="11">
    <location>
        <position position="115"/>
    </location>
    <ligand>
        <name>ATP</name>
        <dbReference type="ChEBI" id="CHEBI:30616"/>
    </ligand>
</feature>
<evidence type="ECO:0000256" key="10">
    <source>
        <dbReference type="ARBA" id="ARBA00022977"/>
    </source>
</evidence>
<proteinExistence type="inferred from homology"/>
<evidence type="ECO:0000256" key="7">
    <source>
        <dbReference type="ARBA" id="ARBA00022777"/>
    </source>
</evidence>
<dbReference type="EMBL" id="JXCZ01000001">
    <property type="protein sequence ID" value="KOY79879.1"/>
    <property type="molecule type" value="Genomic_DNA"/>
</dbReference>
<evidence type="ECO:0000256" key="9">
    <source>
        <dbReference type="ARBA" id="ARBA00022842"/>
    </source>
</evidence>
<keyword evidence="10 11" id="KW-0784">Thiamine biosynthesis</keyword>
<comment type="function">
    <text evidence="11">Catalyzes the phosphorylation of the hydroxyl group of 4-methyl-5-beta-hydroxyethylthiazole (THZ).</text>
</comment>
<comment type="similarity">
    <text evidence="11">Belongs to the Thz kinase family.</text>
</comment>
<dbReference type="NCBIfam" id="NF006830">
    <property type="entry name" value="PRK09355.1"/>
    <property type="match status" value="1"/>
</dbReference>
<keyword evidence="9 11" id="KW-0460">Magnesium</keyword>
<evidence type="ECO:0000256" key="2">
    <source>
        <dbReference type="ARBA" id="ARBA00001946"/>
    </source>
</evidence>
<comment type="catalytic activity">
    <reaction evidence="1 11">
        <text>5-(2-hydroxyethyl)-4-methylthiazole + ATP = 4-methyl-5-(2-phosphooxyethyl)-thiazole + ADP + H(+)</text>
        <dbReference type="Rhea" id="RHEA:24212"/>
        <dbReference type="ChEBI" id="CHEBI:15378"/>
        <dbReference type="ChEBI" id="CHEBI:17957"/>
        <dbReference type="ChEBI" id="CHEBI:30616"/>
        <dbReference type="ChEBI" id="CHEBI:58296"/>
        <dbReference type="ChEBI" id="CHEBI:456216"/>
        <dbReference type="EC" id="2.7.1.50"/>
    </reaction>
</comment>
<dbReference type="PATRIC" id="fig|148814.9.peg.63"/>
<sequence length="258" mass="27279">MTTIKQIRENSPIILNISNMVTPQHVADAINFIGASPIMFDDIKEASDLVNISNALVINMGSSNDSDVEKSIAAGKFANKKGIPVVIDPVAIGASKLRQDNFAKVAKEVKFDGVRGNAGELAFLADIEWNAQGIDAGEGDGDLHQIAETVAKKFNCITLLSGVTDVISDGSKTVEVKNGHHYFAVNVGCGDMLDGILGACLAVDNSLDSAVLASSILSIAGEIAGGITDNLPYSFLSTVFNTLYQLTDEEITEFQKLS</sequence>
<dbReference type="Pfam" id="PF02110">
    <property type="entry name" value="HK"/>
    <property type="match status" value="1"/>
</dbReference>
<dbReference type="GO" id="GO:0000287">
    <property type="term" value="F:magnesium ion binding"/>
    <property type="evidence" value="ECO:0007669"/>
    <property type="project" value="UniProtKB-UniRule"/>
</dbReference>
<dbReference type="CDD" id="cd01170">
    <property type="entry name" value="THZ_kinase"/>
    <property type="match status" value="1"/>
</dbReference>
<feature type="binding site" evidence="11">
    <location>
        <position position="161"/>
    </location>
    <ligand>
        <name>ATP</name>
        <dbReference type="ChEBI" id="CHEBI:30616"/>
    </ligand>
</feature>
<dbReference type="EC" id="2.7.1.50" evidence="11"/>
<name>A0A0N0UVY1_9LACO</name>
<evidence type="ECO:0000256" key="8">
    <source>
        <dbReference type="ARBA" id="ARBA00022840"/>
    </source>
</evidence>
<dbReference type="UniPathway" id="UPA00060">
    <property type="reaction ID" value="UER00139"/>
</dbReference>
<dbReference type="PIRSF" id="PIRSF000513">
    <property type="entry name" value="Thz_kinase"/>
    <property type="match status" value="1"/>
</dbReference>
<dbReference type="PRINTS" id="PR01099">
    <property type="entry name" value="HYETHTZKNASE"/>
</dbReference>
<keyword evidence="8 11" id="KW-0067">ATP-binding</keyword>
<evidence type="ECO:0000256" key="6">
    <source>
        <dbReference type="ARBA" id="ARBA00022741"/>
    </source>
</evidence>
<evidence type="ECO:0000313" key="12">
    <source>
        <dbReference type="EMBL" id="KOY79879.1"/>
    </source>
</evidence>
<dbReference type="HAMAP" id="MF_00228">
    <property type="entry name" value="Thz_kinase"/>
    <property type="match status" value="1"/>
</dbReference>
<keyword evidence="4 11" id="KW-0808">Transferase</keyword>
<dbReference type="GO" id="GO:0005524">
    <property type="term" value="F:ATP binding"/>
    <property type="evidence" value="ECO:0007669"/>
    <property type="project" value="UniProtKB-UniRule"/>
</dbReference>
<feature type="binding site" evidence="11">
    <location>
        <position position="39"/>
    </location>
    <ligand>
        <name>substrate</name>
    </ligand>
</feature>
<comment type="cofactor">
    <cofactor evidence="2 11">
        <name>Mg(2+)</name>
        <dbReference type="ChEBI" id="CHEBI:18420"/>
    </cofactor>
</comment>
<dbReference type="RefSeq" id="WP_053796088.1">
    <property type="nucleotide sequence ID" value="NZ_JXCZ01000001.1"/>
</dbReference>
<dbReference type="GO" id="GO:0009228">
    <property type="term" value="P:thiamine biosynthetic process"/>
    <property type="evidence" value="ECO:0007669"/>
    <property type="project" value="UniProtKB-KW"/>
</dbReference>
<evidence type="ECO:0000256" key="3">
    <source>
        <dbReference type="ARBA" id="ARBA00004868"/>
    </source>
</evidence>
<dbReference type="InterPro" id="IPR000417">
    <property type="entry name" value="Hyethyz_kinase"/>
</dbReference>
<dbReference type="SUPFAM" id="SSF53613">
    <property type="entry name" value="Ribokinase-like"/>
    <property type="match status" value="1"/>
</dbReference>
<evidence type="ECO:0000256" key="5">
    <source>
        <dbReference type="ARBA" id="ARBA00022723"/>
    </source>
</evidence>